<accession>A0A517PVG7</accession>
<evidence type="ECO:0000313" key="2">
    <source>
        <dbReference type="Proteomes" id="UP000320421"/>
    </source>
</evidence>
<sequence length="59" mass="6815">MPEIEIRQNEYQLKPVPSLQFDSNFVLRVADVDFSRPVRQTGIILLTGRYSSLPRQPVV</sequence>
<name>A0A517PVG7_9PLAN</name>
<reference evidence="1 2" key="1">
    <citation type="submission" date="2019-02" db="EMBL/GenBank/DDBJ databases">
        <title>Deep-cultivation of Planctomycetes and their phenomic and genomic characterization uncovers novel biology.</title>
        <authorList>
            <person name="Wiegand S."/>
            <person name="Jogler M."/>
            <person name="Boedeker C."/>
            <person name="Pinto D."/>
            <person name="Vollmers J."/>
            <person name="Rivas-Marin E."/>
            <person name="Kohn T."/>
            <person name="Peeters S.H."/>
            <person name="Heuer A."/>
            <person name="Rast P."/>
            <person name="Oberbeckmann S."/>
            <person name="Bunk B."/>
            <person name="Jeske O."/>
            <person name="Meyerdierks A."/>
            <person name="Storesund J.E."/>
            <person name="Kallscheuer N."/>
            <person name="Luecker S."/>
            <person name="Lage O.M."/>
            <person name="Pohl T."/>
            <person name="Merkel B.J."/>
            <person name="Hornburger P."/>
            <person name="Mueller R.-W."/>
            <person name="Bruemmer F."/>
            <person name="Labrenz M."/>
            <person name="Spormann A.M."/>
            <person name="Op den Camp H."/>
            <person name="Overmann J."/>
            <person name="Amann R."/>
            <person name="Jetten M.S.M."/>
            <person name="Mascher T."/>
            <person name="Medema M.H."/>
            <person name="Devos D.P."/>
            <person name="Kaster A.-K."/>
            <person name="Ovreas L."/>
            <person name="Rohde M."/>
            <person name="Galperin M.Y."/>
            <person name="Jogler C."/>
        </authorList>
    </citation>
    <scope>NUCLEOTIDE SEQUENCE [LARGE SCALE GENOMIC DNA]</scope>
    <source>
        <strain evidence="1 2">HG66A1</strain>
    </source>
</reference>
<gene>
    <name evidence="1" type="ORF">HG66A1_51660</name>
</gene>
<organism evidence="1 2">
    <name type="scientific">Gimesia chilikensis</name>
    <dbReference type="NCBI Taxonomy" id="2605989"/>
    <lineage>
        <taxon>Bacteria</taxon>
        <taxon>Pseudomonadati</taxon>
        <taxon>Planctomycetota</taxon>
        <taxon>Planctomycetia</taxon>
        <taxon>Planctomycetales</taxon>
        <taxon>Planctomycetaceae</taxon>
        <taxon>Gimesia</taxon>
    </lineage>
</organism>
<dbReference type="Proteomes" id="UP000320421">
    <property type="component" value="Chromosome"/>
</dbReference>
<proteinExistence type="predicted"/>
<dbReference type="EMBL" id="CP036266">
    <property type="protein sequence ID" value="QDT23349.1"/>
    <property type="molecule type" value="Genomic_DNA"/>
</dbReference>
<dbReference type="AlphaFoldDB" id="A0A517PVG7"/>
<keyword evidence="2" id="KW-1185">Reference proteome</keyword>
<protein>
    <submittedName>
        <fullName evidence="1">Uncharacterized protein</fullName>
    </submittedName>
</protein>
<evidence type="ECO:0000313" key="1">
    <source>
        <dbReference type="EMBL" id="QDT23349.1"/>
    </source>
</evidence>